<evidence type="ECO:0000313" key="1">
    <source>
        <dbReference type="EMBL" id="KAI3702875.1"/>
    </source>
</evidence>
<comment type="caution">
    <text evidence="1">The sequence shown here is derived from an EMBL/GenBank/DDBJ whole genome shotgun (WGS) entry which is preliminary data.</text>
</comment>
<sequence>MPTLLPQFLTAAPSTSATSSQSTTSQFHHITTGKRFIDPKASPSRILLVVASLTRSLRKGTSFTIDDDCFISFSFIPYNFLALSCRTIVC</sequence>
<dbReference type="EMBL" id="CM042055">
    <property type="protein sequence ID" value="KAI3702875.1"/>
    <property type="molecule type" value="Genomic_DNA"/>
</dbReference>
<dbReference type="Proteomes" id="UP001055879">
    <property type="component" value="Linkage Group LG09"/>
</dbReference>
<proteinExistence type="predicted"/>
<accession>A0ACB8ZYZ6</accession>
<reference evidence="2" key="1">
    <citation type="journal article" date="2022" name="Mol. Ecol. Resour.">
        <title>The genomes of chicory, endive, great burdock and yacon provide insights into Asteraceae palaeo-polyploidization history and plant inulin production.</title>
        <authorList>
            <person name="Fan W."/>
            <person name="Wang S."/>
            <person name="Wang H."/>
            <person name="Wang A."/>
            <person name="Jiang F."/>
            <person name="Liu H."/>
            <person name="Zhao H."/>
            <person name="Xu D."/>
            <person name="Zhang Y."/>
        </authorList>
    </citation>
    <scope>NUCLEOTIDE SEQUENCE [LARGE SCALE GENOMIC DNA]</scope>
    <source>
        <strain evidence="2">cv. Niubang</strain>
    </source>
</reference>
<organism evidence="1 2">
    <name type="scientific">Arctium lappa</name>
    <name type="common">Greater burdock</name>
    <name type="synonym">Lappa major</name>
    <dbReference type="NCBI Taxonomy" id="4217"/>
    <lineage>
        <taxon>Eukaryota</taxon>
        <taxon>Viridiplantae</taxon>
        <taxon>Streptophyta</taxon>
        <taxon>Embryophyta</taxon>
        <taxon>Tracheophyta</taxon>
        <taxon>Spermatophyta</taxon>
        <taxon>Magnoliopsida</taxon>
        <taxon>eudicotyledons</taxon>
        <taxon>Gunneridae</taxon>
        <taxon>Pentapetalae</taxon>
        <taxon>asterids</taxon>
        <taxon>campanulids</taxon>
        <taxon>Asterales</taxon>
        <taxon>Asteraceae</taxon>
        <taxon>Carduoideae</taxon>
        <taxon>Cardueae</taxon>
        <taxon>Arctiinae</taxon>
        <taxon>Arctium</taxon>
    </lineage>
</organism>
<gene>
    <name evidence="1" type="ORF">L6452_28628</name>
</gene>
<keyword evidence="2" id="KW-1185">Reference proteome</keyword>
<reference evidence="1 2" key="2">
    <citation type="journal article" date="2022" name="Mol. Ecol. Resour.">
        <title>The genomes of chicory, endive, great burdock and yacon provide insights into Asteraceae paleo-polyploidization history and plant inulin production.</title>
        <authorList>
            <person name="Fan W."/>
            <person name="Wang S."/>
            <person name="Wang H."/>
            <person name="Wang A."/>
            <person name="Jiang F."/>
            <person name="Liu H."/>
            <person name="Zhao H."/>
            <person name="Xu D."/>
            <person name="Zhang Y."/>
        </authorList>
    </citation>
    <scope>NUCLEOTIDE SEQUENCE [LARGE SCALE GENOMIC DNA]</scope>
    <source>
        <strain evidence="2">cv. Niubang</strain>
    </source>
</reference>
<name>A0ACB8ZYZ6_ARCLA</name>
<protein>
    <submittedName>
        <fullName evidence="1">Uncharacterized protein</fullName>
    </submittedName>
</protein>
<evidence type="ECO:0000313" key="2">
    <source>
        <dbReference type="Proteomes" id="UP001055879"/>
    </source>
</evidence>